<gene>
    <name evidence="1" type="ORF">RIF29_16069</name>
</gene>
<proteinExistence type="predicted"/>
<evidence type="ECO:0000313" key="2">
    <source>
        <dbReference type="Proteomes" id="UP001372338"/>
    </source>
</evidence>
<reference evidence="1 2" key="1">
    <citation type="submission" date="2024-01" db="EMBL/GenBank/DDBJ databases">
        <title>The genomes of 5 underutilized Papilionoideae crops provide insights into root nodulation and disease resistanc.</title>
        <authorList>
            <person name="Yuan L."/>
        </authorList>
    </citation>
    <scope>NUCLEOTIDE SEQUENCE [LARGE SCALE GENOMIC DNA]</scope>
    <source>
        <strain evidence="1">ZHUSHIDOU_FW_LH</strain>
        <tissue evidence="1">Leaf</tissue>
    </source>
</reference>
<evidence type="ECO:0000313" key="1">
    <source>
        <dbReference type="EMBL" id="KAK7274966.1"/>
    </source>
</evidence>
<organism evidence="1 2">
    <name type="scientific">Crotalaria pallida</name>
    <name type="common">Smooth rattlebox</name>
    <name type="synonym">Crotalaria striata</name>
    <dbReference type="NCBI Taxonomy" id="3830"/>
    <lineage>
        <taxon>Eukaryota</taxon>
        <taxon>Viridiplantae</taxon>
        <taxon>Streptophyta</taxon>
        <taxon>Embryophyta</taxon>
        <taxon>Tracheophyta</taxon>
        <taxon>Spermatophyta</taxon>
        <taxon>Magnoliopsida</taxon>
        <taxon>eudicotyledons</taxon>
        <taxon>Gunneridae</taxon>
        <taxon>Pentapetalae</taxon>
        <taxon>rosids</taxon>
        <taxon>fabids</taxon>
        <taxon>Fabales</taxon>
        <taxon>Fabaceae</taxon>
        <taxon>Papilionoideae</taxon>
        <taxon>50 kb inversion clade</taxon>
        <taxon>genistoids sensu lato</taxon>
        <taxon>core genistoids</taxon>
        <taxon>Crotalarieae</taxon>
        <taxon>Crotalaria</taxon>
    </lineage>
</organism>
<keyword evidence="2" id="KW-1185">Reference proteome</keyword>
<sequence length="81" mass="8901">METTKTTKGSKILDIGKVDTLKWNVDGSSKRKARETGASNKEMVEVVIRQSCGWVEKVEAREIWVDLKFSADRGGKSAATG</sequence>
<protein>
    <submittedName>
        <fullName evidence="1">Uncharacterized protein</fullName>
    </submittedName>
</protein>
<dbReference type="EMBL" id="JAYWIO010000003">
    <property type="protein sequence ID" value="KAK7274966.1"/>
    <property type="molecule type" value="Genomic_DNA"/>
</dbReference>
<accession>A0AAN9FI76</accession>
<dbReference type="AlphaFoldDB" id="A0AAN9FI76"/>
<dbReference type="Proteomes" id="UP001372338">
    <property type="component" value="Unassembled WGS sequence"/>
</dbReference>
<comment type="caution">
    <text evidence="1">The sequence shown here is derived from an EMBL/GenBank/DDBJ whole genome shotgun (WGS) entry which is preliminary data.</text>
</comment>
<name>A0AAN9FI76_CROPI</name>